<comment type="similarity">
    <text evidence="1">Belongs to the AHA1 family.</text>
</comment>
<feature type="domain" description="Activator of Hsp90 ATPase homologue 1/2-like C-terminal" evidence="2">
    <location>
        <begin position="23"/>
        <end position="150"/>
    </location>
</feature>
<dbReference type="InterPro" id="IPR023393">
    <property type="entry name" value="START-like_dom_sf"/>
</dbReference>
<name>A0ABU3D603_9FLAO</name>
<dbReference type="RefSeq" id="WP_311503307.1">
    <property type="nucleotide sequence ID" value="NZ_JAVRHK010000006.1"/>
</dbReference>
<reference evidence="3 4" key="1">
    <citation type="submission" date="2023-09" db="EMBL/GenBank/DDBJ databases">
        <authorList>
            <person name="Rey-Velasco X."/>
        </authorList>
    </citation>
    <scope>NUCLEOTIDE SEQUENCE [LARGE SCALE GENOMIC DNA]</scope>
    <source>
        <strain evidence="3 4">F117</strain>
    </source>
</reference>
<dbReference type="Gene3D" id="3.30.530.20">
    <property type="match status" value="1"/>
</dbReference>
<comment type="caution">
    <text evidence="3">The sequence shown here is derived from an EMBL/GenBank/DDBJ whole genome shotgun (WGS) entry which is preliminary data.</text>
</comment>
<keyword evidence="4" id="KW-1185">Reference proteome</keyword>
<sequence length="179" mass="20565">MDKYGKVGDDGTVSFRREFPNEVKEVWEYLIDPDKLGLWLASGEMTLQPGGKVKLIFQHRNLSSQEDPIPEKFKDKADGEVLEGEIIEMQQEQLLSFTWSGNSLVNFKLFRTKDLTQLYLTHTGLAKDRDTLIAVCAGWHTHLNILSDRLENMEPKGFWSVFNKLEAEYSDRLSLGIQL</sequence>
<dbReference type="Pfam" id="PF08327">
    <property type="entry name" value="AHSA1"/>
    <property type="match status" value="1"/>
</dbReference>
<evidence type="ECO:0000313" key="3">
    <source>
        <dbReference type="EMBL" id="MDT0676963.1"/>
    </source>
</evidence>
<dbReference type="Proteomes" id="UP001262582">
    <property type="component" value="Unassembled WGS sequence"/>
</dbReference>
<dbReference type="SUPFAM" id="SSF55961">
    <property type="entry name" value="Bet v1-like"/>
    <property type="match status" value="1"/>
</dbReference>
<dbReference type="CDD" id="cd08899">
    <property type="entry name" value="SRPBCC_CalC_Aha1-like_6"/>
    <property type="match status" value="1"/>
</dbReference>
<organism evidence="3 4">
    <name type="scientific">Autumnicola musiva</name>
    <dbReference type="NCBI Taxonomy" id="3075589"/>
    <lineage>
        <taxon>Bacteria</taxon>
        <taxon>Pseudomonadati</taxon>
        <taxon>Bacteroidota</taxon>
        <taxon>Flavobacteriia</taxon>
        <taxon>Flavobacteriales</taxon>
        <taxon>Flavobacteriaceae</taxon>
        <taxon>Autumnicola</taxon>
    </lineage>
</organism>
<evidence type="ECO:0000313" key="4">
    <source>
        <dbReference type="Proteomes" id="UP001262582"/>
    </source>
</evidence>
<proteinExistence type="inferred from homology"/>
<evidence type="ECO:0000259" key="2">
    <source>
        <dbReference type="Pfam" id="PF08327"/>
    </source>
</evidence>
<accession>A0ABU3D603</accession>
<dbReference type="InterPro" id="IPR013538">
    <property type="entry name" value="ASHA1/2-like_C"/>
</dbReference>
<protein>
    <submittedName>
        <fullName evidence="3">SRPBCC family protein</fullName>
    </submittedName>
</protein>
<gene>
    <name evidence="3" type="ORF">RM539_10260</name>
</gene>
<evidence type="ECO:0000256" key="1">
    <source>
        <dbReference type="ARBA" id="ARBA00006817"/>
    </source>
</evidence>
<dbReference type="EMBL" id="JAVRHK010000006">
    <property type="protein sequence ID" value="MDT0676963.1"/>
    <property type="molecule type" value="Genomic_DNA"/>
</dbReference>